<name>A0ABX1KIF4_9MICO</name>
<dbReference type="EMBL" id="JABACI010000006">
    <property type="protein sequence ID" value="NLP85965.1"/>
    <property type="molecule type" value="Genomic_DNA"/>
</dbReference>
<dbReference type="RefSeq" id="WP_168914451.1">
    <property type="nucleotide sequence ID" value="NZ_JABACI010000006.1"/>
</dbReference>
<accession>A0ABX1KIF4</accession>
<proteinExistence type="predicted"/>
<dbReference type="Pfam" id="PF00293">
    <property type="entry name" value="NUDIX"/>
    <property type="match status" value="1"/>
</dbReference>
<evidence type="ECO:0000313" key="5">
    <source>
        <dbReference type="Proteomes" id="UP001429745"/>
    </source>
</evidence>
<sequence>MPTPDFVLELRREIGTAPLPLVGVTAIVLRENRVLLGRRSDNGALTPVTGIVDPGEEPADAAARETLEEAGIVCRVERLAWVHQLPRVVYPHGDQVDYLDLVFRCAWVSGEPHPADGEMTEVGWYDVDTLPHLELPDMRRRIEFSLAPEGVARFEGGR</sequence>
<comment type="cofactor">
    <cofactor evidence="1">
        <name>Mg(2+)</name>
        <dbReference type="ChEBI" id="CHEBI:18420"/>
    </cofactor>
</comment>
<dbReference type="PANTHER" id="PTHR43046:SF16">
    <property type="entry name" value="ADP-RIBOSE PYROPHOSPHATASE YJHB-RELATED"/>
    <property type="match status" value="1"/>
</dbReference>
<evidence type="ECO:0000313" key="4">
    <source>
        <dbReference type="EMBL" id="NLP85965.1"/>
    </source>
</evidence>
<dbReference type="SUPFAM" id="SSF55811">
    <property type="entry name" value="Nudix"/>
    <property type="match status" value="1"/>
</dbReference>
<gene>
    <name evidence="4" type="ORF">HF576_19205</name>
</gene>
<dbReference type="InterPro" id="IPR020084">
    <property type="entry name" value="NUDIX_hydrolase_CS"/>
</dbReference>
<dbReference type="Proteomes" id="UP001429745">
    <property type="component" value="Unassembled WGS sequence"/>
</dbReference>
<feature type="domain" description="Nudix hydrolase" evidence="3">
    <location>
        <begin position="19"/>
        <end position="148"/>
    </location>
</feature>
<dbReference type="CDD" id="cd18879">
    <property type="entry name" value="NUDIX_Hydrolase"/>
    <property type="match status" value="1"/>
</dbReference>
<dbReference type="InterPro" id="IPR015797">
    <property type="entry name" value="NUDIX_hydrolase-like_dom_sf"/>
</dbReference>
<dbReference type="Gene3D" id="3.90.79.10">
    <property type="entry name" value="Nucleoside Triphosphate Pyrophosphohydrolase"/>
    <property type="match status" value="1"/>
</dbReference>
<evidence type="ECO:0000256" key="1">
    <source>
        <dbReference type="ARBA" id="ARBA00001946"/>
    </source>
</evidence>
<dbReference type="InterPro" id="IPR000086">
    <property type="entry name" value="NUDIX_hydrolase_dom"/>
</dbReference>
<keyword evidence="2" id="KW-0378">Hydrolase</keyword>
<reference evidence="4 5" key="1">
    <citation type="submission" date="2020-04" db="EMBL/GenBank/DDBJ databases">
        <title>CFH 90308 Microbacterium sp.</title>
        <authorList>
            <person name="Nie G."/>
            <person name="Ming H."/>
            <person name="Xia T."/>
        </authorList>
    </citation>
    <scope>NUCLEOTIDE SEQUENCE [LARGE SCALE GENOMIC DNA]</scope>
    <source>
        <strain evidence="4 5">CFH 90308</strain>
    </source>
</reference>
<protein>
    <submittedName>
        <fullName evidence="4">NUDIX domain-containing protein</fullName>
    </submittedName>
</protein>
<organism evidence="4 5">
    <name type="scientific">Microbacterium salsuginis</name>
    <dbReference type="NCBI Taxonomy" id="2722803"/>
    <lineage>
        <taxon>Bacteria</taxon>
        <taxon>Bacillati</taxon>
        <taxon>Actinomycetota</taxon>
        <taxon>Actinomycetes</taxon>
        <taxon>Micrococcales</taxon>
        <taxon>Microbacteriaceae</taxon>
        <taxon>Microbacterium</taxon>
    </lineage>
</organism>
<comment type="caution">
    <text evidence="4">The sequence shown here is derived from an EMBL/GenBank/DDBJ whole genome shotgun (WGS) entry which is preliminary data.</text>
</comment>
<dbReference type="PROSITE" id="PS00893">
    <property type="entry name" value="NUDIX_BOX"/>
    <property type="match status" value="1"/>
</dbReference>
<keyword evidence="5" id="KW-1185">Reference proteome</keyword>
<dbReference type="PROSITE" id="PS51462">
    <property type="entry name" value="NUDIX"/>
    <property type="match status" value="1"/>
</dbReference>
<evidence type="ECO:0000259" key="3">
    <source>
        <dbReference type="PROSITE" id="PS51462"/>
    </source>
</evidence>
<dbReference type="PANTHER" id="PTHR43046">
    <property type="entry name" value="GDP-MANNOSE MANNOSYL HYDROLASE"/>
    <property type="match status" value="1"/>
</dbReference>
<evidence type="ECO:0000256" key="2">
    <source>
        <dbReference type="ARBA" id="ARBA00022801"/>
    </source>
</evidence>